<dbReference type="PANTHER" id="PTHR43656:SF2">
    <property type="entry name" value="BINDING OXIDOREDUCTASE, PUTATIVE (AFU_ORTHOLOGUE AFUA_2G08260)-RELATED"/>
    <property type="match status" value="1"/>
</dbReference>
<evidence type="ECO:0000313" key="5">
    <source>
        <dbReference type="Proteomes" id="UP000663720"/>
    </source>
</evidence>
<evidence type="ECO:0000259" key="3">
    <source>
        <dbReference type="Pfam" id="PF00724"/>
    </source>
</evidence>
<dbReference type="CDD" id="cd02803">
    <property type="entry name" value="OYE_like_FMN_family"/>
    <property type="match status" value="1"/>
</dbReference>
<evidence type="ECO:0000256" key="2">
    <source>
        <dbReference type="ARBA" id="ARBA00023002"/>
    </source>
</evidence>
<keyword evidence="5" id="KW-1185">Reference proteome</keyword>
<dbReference type="RefSeq" id="WP_207687738.1">
    <property type="nucleotide sequence ID" value="NZ_CP061799.1"/>
</dbReference>
<dbReference type="InterPro" id="IPR051799">
    <property type="entry name" value="NADH_flavin_oxidoreductase"/>
</dbReference>
<sequence length="368" mass="40268">MSRLFEKTKINSMELSNRFVRSATWEGLAEEDGAVTQKLIDTMTTLAKGGVGMIITGHAYVSPEGQATPRQLGAYKDELVKGLGEMAGAVHDCGGKIVLQLAHAGNFAAEQIIKNTPLVPSNFEGLAKTPRREAADEDISNTVLAFANAAARAKSSGFDGVEIHSAHGYFLSQFLSPAFNRRNDEFGGDIKNRSRIVLDVYQAVRKAVGNDFPVMIKINCQDFEKNGLSLEDAVAVGKMLADEGLDAIELSGGLLTSMKLSPSRAGIKSQDKEAYFREEAKEFKKEIDIPLILVGGMRSFEVAEQMINNGTADYISMSRPLIREPDLIKRWKEGDLRKAECKSDNLCFKPGFEGSGIYCVTKEREEAK</sequence>
<name>A0A975GIA8_9BACT</name>
<dbReference type="PANTHER" id="PTHR43656">
    <property type="entry name" value="BINDING OXIDOREDUCTASE, PUTATIVE (AFU_ORTHOLOGUE AFUA_2G08260)-RELATED"/>
    <property type="match status" value="1"/>
</dbReference>
<feature type="domain" description="NADH:flavin oxidoreductase/NADH oxidase N-terminal" evidence="3">
    <location>
        <begin position="4"/>
        <end position="334"/>
    </location>
</feature>
<dbReference type="KEGG" id="dli:dnl_40820"/>
<keyword evidence="2" id="KW-0560">Oxidoreductase</keyword>
<dbReference type="Gene3D" id="3.20.20.70">
    <property type="entry name" value="Aldolase class I"/>
    <property type="match status" value="1"/>
</dbReference>
<dbReference type="SUPFAM" id="SSF51395">
    <property type="entry name" value="FMN-linked oxidoreductases"/>
    <property type="match status" value="1"/>
</dbReference>
<proteinExistence type="predicted"/>
<gene>
    <name evidence="4" type="ORF">dnl_40820</name>
</gene>
<protein>
    <submittedName>
        <fullName evidence="4">NADH:flavin oxidoreductase</fullName>
    </submittedName>
</protein>
<dbReference type="InterPro" id="IPR001155">
    <property type="entry name" value="OxRdtase_FMN_N"/>
</dbReference>
<dbReference type="GO" id="GO:0010181">
    <property type="term" value="F:FMN binding"/>
    <property type="evidence" value="ECO:0007669"/>
    <property type="project" value="InterPro"/>
</dbReference>
<evidence type="ECO:0000313" key="4">
    <source>
        <dbReference type="EMBL" id="QTA81733.1"/>
    </source>
</evidence>
<dbReference type="GO" id="GO:0016491">
    <property type="term" value="F:oxidoreductase activity"/>
    <property type="evidence" value="ECO:0007669"/>
    <property type="project" value="UniProtKB-KW"/>
</dbReference>
<accession>A0A975GIA8</accession>
<dbReference type="Pfam" id="PF00724">
    <property type="entry name" value="Oxidored_FMN"/>
    <property type="match status" value="1"/>
</dbReference>
<reference evidence="4" key="1">
    <citation type="journal article" date="2021" name="Microb. Physiol.">
        <title>Proteogenomic Insights into the Physiology of Marine, Sulfate-Reducing, Filamentous Desulfonema limicola and Desulfonema magnum.</title>
        <authorList>
            <person name="Schnaars V."/>
            <person name="Wohlbrand L."/>
            <person name="Scheve S."/>
            <person name="Hinrichs C."/>
            <person name="Reinhardt R."/>
            <person name="Rabus R."/>
        </authorList>
    </citation>
    <scope>NUCLEOTIDE SEQUENCE</scope>
    <source>
        <strain evidence="4">5ac10</strain>
    </source>
</reference>
<dbReference type="InterPro" id="IPR013785">
    <property type="entry name" value="Aldolase_TIM"/>
</dbReference>
<dbReference type="EMBL" id="CP061799">
    <property type="protein sequence ID" value="QTA81733.1"/>
    <property type="molecule type" value="Genomic_DNA"/>
</dbReference>
<dbReference type="AlphaFoldDB" id="A0A975GIA8"/>
<keyword evidence="1" id="KW-0285">Flavoprotein</keyword>
<dbReference type="Proteomes" id="UP000663720">
    <property type="component" value="Chromosome"/>
</dbReference>
<organism evidence="4 5">
    <name type="scientific">Desulfonema limicola</name>
    <dbReference type="NCBI Taxonomy" id="45656"/>
    <lineage>
        <taxon>Bacteria</taxon>
        <taxon>Pseudomonadati</taxon>
        <taxon>Thermodesulfobacteriota</taxon>
        <taxon>Desulfobacteria</taxon>
        <taxon>Desulfobacterales</taxon>
        <taxon>Desulfococcaceae</taxon>
        <taxon>Desulfonema</taxon>
    </lineage>
</organism>
<evidence type="ECO:0000256" key="1">
    <source>
        <dbReference type="ARBA" id="ARBA00022630"/>
    </source>
</evidence>